<dbReference type="Pfam" id="PF01041">
    <property type="entry name" value="DegT_DnrJ_EryC1"/>
    <property type="match status" value="1"/>
</dbReference>
<evidence type="ECO:0000256" key="1">
    <source>
        <dbReference type="RuleBase" id="RU004508"/>
    </source>
</evidence>
<dbReference type="RefSeq" id="WP_207977022.1">
    <property type="nucleotide sequence ID" value="NZ_JAGDEL010000005.1"/>
</dbReference>
<evidence type="ECO:0000313" key="2">
    <source>
        <dbReference type="EMBL" id="MBO1511735.1"/>
    </source>
</evidence>
<dbReference type="InterPro" id="IPR015422">
    <property type="entry name" value="PyrdxlP-dep_Trfase_small"/>
</dbReference>
<sequence>MIRLSQPIISDEEINEVTKVLKSGMLVQGKYVEQFEKSLKQYIGADYTLAVSSGTAALHLALAALDIKQGDAVFIPAFTFPATANVVEIQRARPVLVDVEMDTYNICPDKLEESIKNWTGAEKPRAIIVVHEFGAPCNMKRIMGIAQKYNLYVIEDAACALGTKFQEKHVGTFGDIGCFSWHPRKAITTGEGGALVTKDEKLYTRLKMLRNHGIHRDESGNIDFLLPGFNYRLTDFQAILGDMQLKKFDQWLKKREELINVYIEELEDNHKISLPFNIEGHAWQTFMVVLPIDIHRKQIMEWMFEKKIETNLGAQAIHMLQYYKEKYNFDANTYPIAKRLYYNGLALPLHPALLKEEVHFICNTFKKILKG</sequence>
<dbReference type="PANTHER" id="PTHR30244:SF34">
    <property type="entry name" value="DTDP-4-AMINO-4,6-DIDEOXYGALACTOSE TRANSAMINASE"/>
    <property type="match status" value="1"/>
</dbReference>
<gene>
    <name evidence="2" type="ORF">I7822_08645</name>
</gene>
<accession>A0ABS3N0Y5</accession>
<keyword evidence="1" id="KW-0663">Pyridoxal phosphate</keyword>
<dbReference type="EMBL" id="JAGDEL010000005">
    <property type="protein sequence ID" value="MBO1511735.1"/>
    <property type="molecule type" value="Genomic_DNA"/>
</dbReference>
<dbReference type="PANTHER" id="PTHR30244">
    <property type="entry name" value="TRANSAMINASE"/>
    <property type="match status" value="1"/>
</dbReference>
<proteinExistence type="inferred from homology"/>
<comment type="caution">
    <text evidence="2">The sequence shown here is derived from an EMBL/GenBank/DDBJ whole genome shotgun (WGS) entry which is preliminary data.</text>
</comment>
<keyword evidence="3" id="KW-1185">Reference proteome</keyword>
<dbReference type="Proteomes" id="UP000663981">
    <property type="component" value="Unassembled WGS sequence"/>
</dbReference>
<dbReference type="SUPFAM" id="SSF53383">
    <property type="entry name" value="PLP-dependent transferases"/>
    <property type="match status" value="1"/>
</dbReference>
<dbReference type="InterPro" id="IPR015424">
    <property type="entry name" value="PyrdxlP-dep_Trfase"/>
</dbReference>
<keyword evidence="2" id="KW-0808">Transferase</keyword>
<dbReference type="Gene3D" id="3.40.640.10">
    <property type="entry name" value="Type I PLP-dependent aspartate aminotransferase-like (Major domain)"/>
    <property type="match status" value="1"/>
</dbReference>
<dbReference type="GO" id="GO:0008483">
    <property type="term" value="F:transaminase activity"/>
    <property type="evidence" value="ECO:0007669"/>
    <property type="project" value="UniProtKB-KW"/>
</dbReference>
<dbReference type="InterPro" id="IPR000653">
    <property type="entry name" value="DegT/StrS_aminotransferase"/>
</dbReference>
<name>A0ABS3N0Y5_9BACI</name>
<reference evidence="2 3" key="1">
    <citation type="submission" date="2021-03" db="EMBL/GenBank/DDBJ databases">
        <title>Whole genome sequence of Metabacillus bambusae BG109.</title>
        <authorList>
            <person name="Jeong J.W."/>
        </authorList>
    </citation>
    <scope>NUCLEOTIDE SEQUENCE [LARGE SCALE GENOMIC DNA]</scope>
    <source>
        <strain evidence="2 3">BG109</strain>
    </source>
</reference>
<evidence type="ECO:0000313" key="3">
    <source>
        <dbReference type="Proteomes" id="UP000663981"/>
    </source>
</evidence>
<dbReference type="PIRSF" id="PIRSF000390">
    <property type="entry name" value="PLP_StrS"/>
    <property type="match status" value="1"/>
</dbReference>
<dbReference type="CDD" id="cd00616">
    <property type="entry name" value="AHBA_syn"/>
    <property type="match status" value="1"/>
</dbReference>
<dbReference type="Gene3D" id="3.90.1150.10">
    <property type="entry name" value="Aspartate Aminotransferase, domain 1"/>
    <property type="match status" value="1"/>
</dbReference>
<dbReference type="InterPro" id="IPR015421">
    <property type="entry name" value="PyrdxlP-dep_Trfase_major"/>
</dbReference>
<keyword evidence="2" id="KW-0032">Aminotransferase</keyword>
<comment type="similarity">
    <text evidence="1">Belongs to the DegT/DnrJ/EryC1 family.</text>
</comment>
<protein>
    <submittedName>
        <fullName evidence="2">DegT/DnrJ/EryC1/StrS aminotransferase family protein</fullName>
    </submittedName>
</protein>
<organism evidence="2 3">
    <name type="scientific">Metabacillus bambusae</name>
    <dbReference type="NCBI Taxonomy" id="2795218"/>
    <lineage>
        <taxon>Bacteria</taxon>
        <taxon>Bacillati</taxon>
        <taxon>Bacillota</taxon>
        <taxon>Bacilli</taxon>
        <taxon>Bacillales</taxon>
        <taxon>Bacillaceae</taxon>
        <taxon>Metabacillus</taxon>
    </lineage>
</organism>